<comment type="similarity">
    <text evidence="1 3 5">Belongs to the GrpE family.</text>
</comment>
<dbReference type="SUPFAM" id="SSF58014">
    <property type="entry name" value="Coiled-coil domain of nucleotide exchange factor GrpE"/>
    <property type="match status" value="1"/>
</dbReference>
<dbReference type="GO" id="GO:0051082">
    <property type="term" value="F:unfolded protein binding"/>
    <property type="evidence" value="ECO:0007669"/>
    <property type="project" value="TreeGrafter"/>
</dbReference>
<dbReference type="STRING" id="1802591.A2113_00195"/>
<comment type="subcellular location">
    <subcellularLocation>
        <location evidence="3">Cytoplasm</location>
    </subcellularLocation>
</comment>
<dbReference type="GO" id="GO:0042803">
    <property type="term" value="F:protein homodimerization activity"/>
    <property type="evidence" value="ECO:0007669"/>
    <property type="project" value="InterPro"/>
</dbReference>
<keyword evidence="6" id="KW-0175">Coiled coil</keyword>
<dbReference type="Pfam" id="PF01025">
    <property type="entry name" value="GrpE"/>
    <property type="match status" value="1"/>
</dbReference>
<proteinExistence type="inferred from homology"/>
<evidence type="ECO:0000256" key="2">
    <source>
        <dbReference type="ARBA" id="ARBA00023186"/>
    </source>
</evidence>
<evidence type="ECO:0000256" key="6">
    <source>
        <dbReference type="SAM" id="Coils"/>
    </source>
</evidence>
<evidence type="ECO:0000313" key="7">
    <source>
        <dbReference type="EMBL" id="OGY21299.1"/>
    </source>
</evidence>
<reference evidence="7 8" key="1">
    <citation type="journal article" date="2016" name="Nat. Commun.">
        <title>Thousands of microbial genomes shed light on interconnected biogeochemical processes in an aquifer system.</title>
        <authorList>
            <person name="Anantharaman K."/>
            <person name="Brown C.T."/>
            <person name="Hug L.A."/>
            <person name="Sharon I."/>
            <person name="Castelle C.J."/>
            <person name="Probst A.J."/>
            <person name="Thomas B.C."/>
            <person name="Singh A."/>
            <person name="Wilkins M.J."/>
            <person name="Karaoz U."/>
            <person name="Brodie E.L."/>
            <person name="Williams K.H."/>
            <person name="Hubbard S.S."/>
            <person name="Banfield J.F."/>
        </authorList>
    </citation>
    <scope>NUCLEOTIDE SEQUENCE [LARGE SCALE GENOMIC DNA]</scope>
</reference>
<dbReference type="InterPro" id="IPR009012">
    <property type="entry name" value="GrpE_head"/>
</dbReference>
<evidence type="ECO:0000256" key="1">
    <source>
        <dbReference type="ARBA" id="ARBA00009054"/>
    </source>
</evidence>
<dbReference type="Gene3D" id="2.30.22.10">
    <property type="entry name" value="Head domain of nucleotide exchange factor GrpE"/>
    <property type="match status" value="1"/>
</dbReference>
<dbReference type="GO" id="GO:0000774">
    <property type="term" value="F:adenyl-nucleotide exchange factor activity"/>
    <property type="evidence" value="ECO:0007669"/>
    <property type="project" value="InterPro"/>
</dbReference>
<protein>
    <recommendedName>
        <fullName evidence="3 4">Protein GrpE</fullName>
    </recommendedName>
    <alternativeName>
        <fullName evidence="3">HSP-70 cofactor</fullName>
    </alternativeName>
</protein>
<dbReference type="EMBL" id="MHCN01000015">
    <property type="protein sequence ID" value="OGY21299.1"/>
    <property type="molecule type" value="Genomic_DNA"/>
</dbReference>
<dbReference type="PANTHER" id="PTHR21237">
    <property type="entry name" value="GRPE PROTEIN"/>
    <property type="match status" value="1"/>
</dbReference>
<dbReference type="Proteomes" id="UP000176299">
    <property type="component" value="Unassembled WGS sequence"/>
</dbReference>
<dbReference type="PANTHER" id="PTHR21237:SF23">
    <property type="entry name" value="GRPE PROTEIN HOMOLOG, MITOCHONDRIAL"/>
    <property type="match status" value="1"/>
</dbReference>
<feature type="coiled-coil region" evidence="6">
    <location>
        <begin position="4"/>
        <end position="38"/>
    </location>
</feature>
<gene>
    <name evidence="3" type="primary">grpE</name>
    <name evidence="7" type="ORF">A2113_00195</name>
</gene>
<accession>A0A1G1W0V4</accession>
<evidence type="ECO:0000256" key="5">
    <source>
        <dbReference type="RuleBase" id="RU004478"/>
    </source>
</evidence>
<dbReference type="PROSITE" id="PS01071">
    <property type="entry name" value="GRPE"/>
    <property type="match status" value="1"/>
</dbReference>
<dbReference type="HAMAP" id="MF_01151">
    <property type="entry name" value="GrpE"/>
    <property type="match status" value="1"/>
</dbReference>
<evidence type="ECO:0000256" key="3">
    <source>
        <dbReference type="HAMAP-Rule" id="MF_01151"/>
    </source>
</evidence>
<dbReference type="CDD" id="cd00446">
    <property type="entry name" value="GrpE"/>
    <property type="match status" value="1"/>
</dbReference>
<dbReference type="GO" id="GO:0051087">
    <property type="term" value="F:protein-folding chaperone binding"/>
    <property type="evidence" value="ECO:0007669"/>
    <property type="project" value="InterPro"/>
</dbReference>
<keyword evidence="3" id="KW-0963">Cytoplasm</keyword>
<comment type="caution">
    <text evidence="7">The sequence shown here is derived from an EMBL/GenBank/DDBJ whole genome shotgun (WGS) entry which is preliminary data.</text>
</comment>
<dbReference type="PRINTS" id="PR00773">
    <property type="entry name" value="GRPEPROTEIN"/>
</dbReference>
<keyword evidence="3 4" id="KW-0346">Stress response</keyword>
<name>A0A1G1W0V4_9BACT</name>
<dbReference type="AlphaFoldDB" id="A0A1G1W0V4"/>
<organism evidence="7 8">
    <name type="scientific">Candidatus Woykebacteria bacterium GWA1_44_8</name>
    <dbReference type="NCBI Taxonomy" id="1802591"/>
    <lineage>
        <taxon>Bacteria</taxon>
        <taxon>Candidatus Woykeibacteriota</taxon>
    </lineage>
</organism>
<comment type="subunit">
    <text evidence="3">Homodimer.</text>
</comment>
<dbReference type="GO" id="GO:0006457">
    <property type="term" value="P:protein folding"/>
    <property type="evidence" value="ECO:0007669"/>
    <property type="project" value="InterPro"/>
</dbReference>
<dbReference type="GO" id="GO:0005737">
    <property type="term" value="C:cytoplasm"/>
    <property type="evidence" value="ECO:0007669"/>
    <property type="project" value="UniProtKB-SubCell"/>
</dbReference>
<evidence type="ECO:0000256" key="4">
    <source>
        <dbReference type="RuleBase" id="RU000639"/>
    </source>
</evidence>
<sequence>MSQASKEKEKIQHLEHQLKRALADYANLQKRVEAEREQTIRFGERTLLTKFLPVLDTLETVNKIAGKDSSNVRKGLELVLEQFKKILKEEGVEEIEAAGHFDPRVHEAVEIVAGKKDNKIVEVVGKGFQIGERVLRPAKVKVAKKQNNPLNVVV</sequence>
<keyword evidence="2 3" id="KW-0143">Chaperone</keyword>
<evidence type="ECO:0000313" key="8">
    <source>
        <dbReference type="Proteomes" id="UP000176299"/>
    </source>
</evidence>
<dbReference type="InterPro" id="IPR000740">
    <property type="entry name" value="GrpE"/>
</dbReference>
<dbReference type="SUPFAM" id="SSF51064">
    <property type="entry name" value="Head domain of nucleotide exchange factor GrpE"/>
    <property type="match status" value="1"/>
</dbReference>
<dbReference type="Gene3D" id="3.90.20.20">
    <property type="match status" value="1"/>
</dbReference>
<comment type="function">
    <text evidence="3 4">Participates actively in the response to hyperosmotic and heat shock by preventing the aggregation of stress-denatured proteins, in association with DnaK and GrpE. It is the nucleotide exchange factor for DnaK and may function as a thermosensor. Unfolded proteins bind initially to DnaJ; upon interaction with the DnaJ-bound protein, DnaK hydrolyzes its bound ATP, resulting in the formation of a stable complex. GrpE releases ADP from DnaK; ATP binding to DnaK triggers the release of the substrate protein, thus completing the reaction cycle. Several rounds of ATP-dependent interactions between DnaJ, DnaK and GrpE are required for fully efficient folding.</text>
</comment>
<dbReference type="InterPro" id="IPR013805">
    <property type="entry name" value="GrpE_CC"/>
</dbReference>